<dbReference type="InterPro" id="IPR036250">
    <property type="entry name" value="AcylCo_DH-like_C"/>
</dbReference>
<dbReference type="RefSeq" id="WP_189469918.1">
    <property type="nucleotide sequence ID" value="NZ_JBFAQK010000055.1"/>
</dbReference>
<dbReference type="SUPFAM" id="SSF56645">
    <property type="entry name" value="Acyl-CoA dehydrogenase NM domain-like"/>
    <property type="match status" value="1"/>
</dbReference>
<dbReference type="Pfam" id="PF00441">
    <property type="entry name" value="Acyl-CoA_dh_1"/>
    <property type="match status" value="1"/>
</dbReference>
<keyword evidence="10" id="KW-1185">Reference proteome</keyword>
<dbReference type="PANTHER" id="PTHR43884:SF12">
    <property type="entry name" value="ISOVALERYL-COA DEHYDROGENASE, MITOCHONDRIAL-RELATED"/>
    <property type="match status" value="1"/>
</dbReference>
<evidence type="ECO:0000259" key="6">
    <source>
        <dbReference type="Pfam" id="PF00441"/>
    </source>
</evidence>
<dbReference type="EMBL" id="JBFAQK010000055">
    <property type="protein sequence ID" value="MEV4684572.1"/>
    <property type="molecule type" value="Genomic_DNA"/>
</dbReference>
<evidence type="ECO:0000259" key="8">
    <source>
        <dbReference type="Pfam" id="PF02771"/>
    </source>
</evidence>
<keyword evidence="5" id="KW-0560">Oxidoreductase</keyword>
<dbReference type="InterPro" id="IPR009075">
    <property type="entry name" value="AcylCo_DH/oxidase_C"/>
</dbReference>
<dbReference type="Pfam" id="PF02771">
    <property type="entry name" value="Acyl-CoA_dh_N"/>
    <property type="match status" value="1"/>
</dbReference>
<dbReference type="InterPro" id="IPR009100">
    <property type="entry name" value="AcylCoA_DH/oxidase_NM_dom_sf"/>
</dbReference>
<accession>A0ABV3I147</accession>
<dbReference type="Gene3D" id="2.40.110.10">
    <property type="entry name" value="Butyryl-CoA Dehydrogenase, subunit A, domain 2"/>
    <property type="match status" value="1"/>
</dbReference>
<evidence type="ECO:0000256" key="2">
    <source>
        <dbReference type="ARBA" id="ARBA00009347"/>
    </source>
</evidence>
<dbReference type="PROSITE" id="PS00073">
    <property type="entry name" value="ACYL_COA_DH_2"/>
    <property type="match status" value="1"/>
</dbReference>
<dbReference type="SUPFAM" id="SSF47203">
    <property type="entry name" value="Acyl-CoA dehydrogenase C-terminal domain-like"/>
    <property type="match status" value="1"/>
</dbReference>
<name>A0ABV3I147_9ACTN</name>
<organism evidence="9 10">
    <name type="scientific">Streptomyces kurssanovii</name>
    <dbReference type="NCBI Taxonomy" id="67312"/>
    <lineage>
        <taxon>Bacteria</taxon>
        <taxon>Bacillati</taxon>
        <taxon>Actinomycetota</taxon>
        <taxon>Actinomycetes</taxon>
        <taxon>Kitasatosporales</taxon>
        <taxon>Streptomycetaceae</taxon>
        <taxon>Streptomyces</taxon>
    </lineage>
</organism>
<evidence type="ECO:0000256" key="5">
    <source>
        <dbReference type="RuleBase" id="RU362125"/>
    </source>
</evidence>
<dbReference type="Proteomes" id="UP001552521">
    <property type="component" value="Unassembled WGS sequence"/>
</dbReference>
<evidence type="ECO:0000256" key="3">
    <source>
        <dbReference type="ARBA" id="ARBA00022630"/>
    </source>
</evidence>
<dbReference type="InterPro" id="IPR037069">
    <property type="entry name" value="AcylCoA_DH/ox_N_sf"/>
</dbReference>
<reference evidence="9 10" key="1">
    <citation type="submission" date="2024-06" db="EMBL/GenBank/DDBJ databases">
        <title>The Natural Products Discovery Center: Release of the First 8490 Sequenced Strains for Exploring Actinobacteria Biosynthetic Diversity.</title>
        <authorList>
            <person name="Kalkreuter E."/>
            <person name="Kautsar S.A."/>
            <person name="Yang D."/>
            <person name="Bader C.D."/>
            <person name="Teijaro C.N."/>
            <person name="Fluegel L."/>
            <person name="Davis C.M."/>
            <person name="Simpson J.R."/>
            <person name="Lauterbach L."/>
            <person name="Steele A.D."/>
            <person name="Gui C."/>
            <person name="Meng S."/>
            <person name="Li G."/>
            <person name="Viehrig K."/>
            <person name="Ye F."/>
            <person name="Su P."/>
            <person name="Kiefer A.F."/>
            <person name="Nichols A."/>
            <person name="Cepeda A.J."/>
            <person name="Yan W."/>
            <person name="Fan B."/>
            <person name="Jiang Y."/>
            <person name="Adhikari A."/>
            <person name="Zheng C.-J."/>
            <person name="Schuster L."/>
            <person name="Cowan T.M."/>
            <person name="Smanski M.J."/>
            <person name="Chevrette M.G."/>
            <person name="De Carvalho L.P.S."/>
            <person name="Shen B."/>
        </authorList>
    </citation>
    <scope>NUCLEOTIDE SEQUENCE [LARGE SCALE GENOMIC DNA]</scope>
    <source>
        <strain evidence="9 10">NPDC049344</strain>
    </source>
</reference>
<comment type="similarity">
    <text evidence="2 5">Belongs to the acyl-CoA dehydrogenase family.</text>
</comment>
<feature type="domain" description="Acyl-CoA dehydrogenase/oxidase N-terminal" evidence="8">
    <location>
        <begin position="9"/>
        <end position="115"/>
    </location>
</feature>
<feature type="domain" description="Acyl-CoA oxidase/dehydrogenase middle" evidence="7">
    <location>
        <begin position="126"/>
        <end position="223"/>
    </location>
</feature>
<comment type="caution">
    <text evidence="9">The sequence shown here is derived from an EMBL/GenBank/DDBJ whole genome shotgun (WGS) entry which is preliminary data.</text>
</comment>
<evidence type="ECO:0000259" key="7">
    <source>
        <dbReference type="Pfam" id="PF02770"/>
    </source>
</evidence>
<evidence type="ECO:0000313" key="10">
    <source>
        <dbReference type="Proteomes" id="UP001552521"/>
    </source>
</evidence>
<keyword evidence="3 5" id="KW-0285">Flavoprotein</keyword>
<proteinExistence type="inferred from homology"/>
<dbReference type="InterPro" id="IPR006091">
    <property type="entry name" value="Acyl-CoA_Oxase/DH_mid-dom"/>
</dbReference>
<dbReference type="InterPro" id="IPR046373">
    <property type="entry name" value="Acyl-CoA_Oxase/DH_mid-dom_sf"/>
</dbReference>
<dbReference type="Pfam" id="PF02770">
    <property type="entry name" value="Acyl-CoA_dh_M"/>
    <property type="match status" value="1"/>
</dbReference>
<dbReference type="PANTHER" id="PTHR43884">
    <property type="entry name" value="ACYL-COA DEHYDROGENASE"/>
    <property type="match status" value="1"/>
</dbReference>
<comment type="cofactor">
    <cofactor evidence="1 5">
        <name>FAD</name>
        <dbReference type="ChEBI" id="CHEBI:57692"/>
    </cofactor>
</comment>
<evidence type="ECO:0000313" key="9">
    <source>
        <dbReference type="EMBL" id="MEV4684572.1"/>
    </source>
</evidence>
<dbReference type="Gene3D" id="1.10.540.10">
    <property type="entry name" value="Acyl-CoA dehydrogenase/oxidase, N-terminal domain"/>
    <property type="match status" value="1"/>
</dbReference>
<dbReference type="InterPro" id="IPR013786">
    <property type="entry name" value="AcylCoA_DH/ox_N"/>
</dbReference>
<gene>
    <name evidence="9" type="ORF">AB0K36_27805</name>
</gene>
<evidence type="ECO:0000256" key="4">
    <source>
        <dbReference type="ARBA" id="ARBA00022827"/>
    </source>
</evidence>
<dbReference type="InterPro" id="IPR006089">
    <property type="entry name" value="Acyl-CoA_DH_CS"/>
</dbReference>
<protein>
    <submittedName>
        <fullName evidence="9">Acyl-CoA dehydrogenase family protein</fullName>
    </submittedName>
</protein>
<sequence>MTEFTLDLNEDQKQVRDWLNGFAKDVMRPAAAEWDEREETPWPVIQEAAKLGIYSLDFYAQQFFDPTGLGIPMAMEELFWGDAGIALSIVGTGLAAVGVLANGTEEQIGTWIPQMYGDANDVKVAAFCSSEPDAGSDVASMRTRAVYDEAKDEWVLNGTKTWATNGGIANVHVVVAVVDPELGSKGHASFIVPPNTPGLSQGQKFKKHGIRASHTAEVVLEDVRVPGGCLLGGKEKLDERLARAREKARTAGGAGERVKNAAMATFEASRPAVGAMAVGTARAAYEVALDYAKTREQFGRPIIDNQGIAFQLADMRTRIDAARLLVWRASWMATTGKPFTSAEGSMSKLFASETAKKVTAQAIQILGGNGFTREYPVERMHRDAAIYTIFEGTSEIQRLVIARTLSGMPIR</sequence>
<dbReference type="Gene3D" id="1.20.140.10">
    <property type="entry name" value="Butyryl-CoA Dehydrogenase, subunit A, domain 3"/>
    <property type="match status" value="1"/>
</dbReference>
<keyword evidence="4 5" id="KW-0274">FAD</keyword>
<evidence type="ECO:0000256" key="1">
    <source>
        <dbReference type="ARBA" id="ARBA00001974"/>
    </source>
</evidence>
<feature type="domain" description="Acyl-CoA dehydrogenase/oxidase C-terminal" evidence="6">
    <location>
        <begin position="261"/>
        <end position="405"/>
    </location>
</feature>